<protein>
    <submittedName>
        <fullName evidence="1">Uncharacterized protein</fullName>
    </submittedName>
</protein>
<reference evidence="1 2" key="1">
    <citation type="journal article" date="2014" name="J. Biotechnol.">
        <title>Complete genome sequence of the actinobacterium Amycolatopsis japonica MG417-CF17(T) (=DSM 44213T) producing (S,S)-N,N'-ethylenediaminedisuccinic acid.</title>
        <authorList>
            <person name="Stegmann E."/>
            <person name="Albersmeier A."/>
            <person name="Spohn M."/>
            <person name="Gert H."/>
            <person name="Weber T."/>
            <person name="Wohlleben W."/>
            <person name="Kalinowski J."/>
            <person name="Ruckert C."/>
        </authorList>
    </citation>
    <scope>NUCLEOTIDE SEQUENCE [LARGE SCALE GENOMIC DNA]</scope>
    <source>
        <strain evidence="2">MG417-CF17 (DSM 44213)</strain>
    </source>
</reference>
<dbReference type="HOGENOM" id="CLU_2314237_0_0_11"/>
<dbReference type="AlphaFoldDB" id="A0A075UPF0"/>
<accession>A0A075UPF0</accession>
<proteinExistence type="predicted"/>
<organism evidence="1 2">
    <name type="scientific">Amycolatopsis japonica</name>
    <dbReference type="NCBI Taxonomy" id="208439"/>
    <lineage>
        <taxon>Bacteria</taxon>
        <taxon>Bacillati</taxon>
        <taxon>Actinomycetota</taxon>
        <taxon>Actinomycetes</taxon>
        <taxon>Pseudonocardiales</taxon>
        <taxon>Pseudonocardiaceae</taxon>
        <taxon>Amycolatopsis</taxon>
        <taxon>Amycolatopsis japonica group</taxon>
    </lineage>
</organism>
<keyword evidence="2" id="KW-1185">Reference proteome</keyword>
<dbReference type="Proteomes" id="UP000028492">
    <property type="component" value="Chromosome"/>
</dbReference>
<name>A0A075UPF0_9PSEU</name>
<sequence length="99" mass="11306">MEERDDMVVTLDMPGTIAEFLQDLDMQDDEIEAYDGARFINRSRGYTLRVTATLAVHRALLSRCWTFEGGDGIESSSTERSAYRAYAQRIERAEHDPSK</sequence>
<dbReference type="EMBL" id="CP008953">
    <property type="protein sequence ID" value="AIG74399.1"/>
    <property type="molecule type" value="Genomic_DNA"/>
</dbReference>
<dbReference type="STRING" id="208439.AJAP_07430"/>
<dbReference type="KEGG" id="aja:AJAP_07430"/>
<gene>
    <name evidence="1" type="ORF">AJAP_07430</name>
</gene>
<evidence type="ECO:0000313" key="1">
    <source>
        <dbReference type="EMBL" id="AIG74399.1"/>
    </source>
</evidence>
<evidence type="ECO:0000313" key="2">
    <source>
        <dbReference type="Proteomes" id="UP000028492"/>
    </source>
</evidence>
<dbReference type="RefSeq" id="WP_051972373.1">
    <property type="nucleotide sequence ID" value="NZ_CP008953.1"/>
</dbReference>